<keyword evidence="1" id="KW-0732">Signal</keyword>
<dbReference type="EMBL" id="FWFK01000005">
    <property type="protein sequence ID" value="SLN57875.1"/>
    <property type="molecule type" value="Genomic_DNA"/>
</dbReference>
<dbReference type="InterPro" id="IPR035923">
    <property type="entry name" value="TT1751-like_sf"/>
</dbReference>
<feature type="chain" id="PRO_5013072671" description="DUF302 domain-containing protein" evidence="1">
    <location>
        <begin position="19"/>
        <end position="157"/>
    </location>
</feature>
<proteinExistence type="predicted"/>
<dbReference type="InterPro" id="IPR005180">
    <property type="entry name" value="DUF302"/>
</dbReference>
<dbReference type="CDD" id="cd14797">
    <property type="entry name" value="DUF302"/>
    <property type="match status" value="1"/>
</dbReference>
<reference evidence="3 4" key="1">
    <citation type="submission" date="2017-03" db="EMBL/GenBank/DDBJ databases">
        <authorList>
            <person name="Afonso C.L."/>
            <person name="Miller P.J."/>
            <person name="Scott M.A."/>
            <person name="Spackman E."/>
            <person name="Goraichik I."/>
            <person name="Dimitrov K.M."/>
            <person name="Suarez D.L."/>
            <person name="Swayne D.E."/>
        </authorList>
    </citation>
    <scope>NUCLEOTIDE SEQUENCE [LARGE SCALE GENOMIC DNA]</scope>
    <source>
        <strain evidence="3 4">CECT 8625</strain>
    </source>
</reference>
<evidence type="ECO:0000313" key="3">
    <source>
        <dbReference type="EMBL" id="SLN57875.1"/>
    </source>
</evidence>
<dbReference type="Gene3D" id="3.30.310.70">
    <property type="entry name" value="TT1751-like domain"/>
    <property type="match status" value="1"/>
</dbReference>
<dbReference type="OrthoDB" id="5783872at2"/>
<dbReference type="PANTHER" id="PTHR38342">
    <property type="entry name" value="SLR5037 PROTEIN"/>
    <property type="match status" value="1"/>
</dbReference>
<dbReference type="SUPFAM" id="SSF103247">
    <property type="entry name" value="TT1751-like"/>
    <property type="match status" value="1"/>
</dbReference>
<evidence type="ECO:0000256" key="1">
    <source>
        <dbReference type="SAM" id="SignalP"/>
    </source>
</evidence>
<feature type="domain" description="DUF302" evidence="2">
    <location>
        <begin position="66"/>
        <end position="123"/>
    </location>
</feature>
<dbReference type="AlphaFoldDB" id="A0A1X6ZPW6"/>
<evidence type="ECO:0000259" key="2">
    <source>
        <dbReference type="Pfam" id="PF03625"/>
    </source>
</evidence>
<evidence type="ECO:0000313" key="4">
    <source>
        <dbReference type="Proteomes" id="UP000193570"/>
    </source>
</evidence>
<accession>A0A1X6ZPW6</accession>
<organism evidence="3 4">
    <name type="scientific">Roseivivax jejudonensis</name>
    <dbReference type="NCBI Taxonomy" id="1529041"/>
    <lineage>
        <taxon>Bacteria</taxon>
        <taxon>Pseudomonadati</taxon>
        <taxon>Pseudomonadota</taxon>
        <taxon>Alphaproteobacteria</taxon>
        <taxon>Rhodobacterales</taxon>
        <taxon>Roseobacteraceae</taxon>
        <taxon>Roseivivax</taxon>
    </lineage>
</organism>
<dbReference type="PANTHER" id="PTHR38342:SF2">
    <property type="entry name" value="INNER MEMBRANE OR EXPORTED"/>
    <property type="match status" value="1"/>
</dbReference>
<feature type="signal peptide" evidence="1">
    <location>
        <begin position="1"/>
        <end position="18"/>
    </location>
</feature>
<keyword evidence="4" id="KW-1185">Reference proteome</keyword>
<gene>
    <name evidence="3" type="ORF">ROJ8625_02902</name>
</gene>
<sequence length="157" mass="16105">MIRGIAVAASLAALPAAAQEVADLSPRDGWSITATEKAYDMLVADTRAAITEGGLGIVTQAGPTGAAAARGVTIPGNTVIGAFNNAYAVDILRVSTAAMIEAPIRFYVTENADGTATLSYKRPSMVFAPYMAEAPELEPITADLDDLFATIAAAATE</sequence>
<name>A0A1X6ZPW6_9RHOB</name>
<dbReference type="Proteomes" id="UP000193570">
    <property type="component" value="Unassembled WGS sequence"/>
</dbReference>
<dbReference type="Pfam" id="PF03625">
    <property type="entry name" value="DUF302"/>
    <property type="match status" value="1"/>
</dbReference>
<protein>
    <recommendedName>
        <fullName evidence="2">DUF302 domain-containing protein</fullName>
    </recommendedName>
</protein>
<dbReference type="RefSeq" id="WP_085792582.1">
    <property type="nucleotide sequence ID" value="NZ_FWFK01000005.1"/>
</dbReference>